<dbReference type="Gramene" id="Os08t0206650-00">
    <property type="protein sequence ID" value="Os08t0206650-00"/>
    <property type="gene ID" value="Os08g0206650"/>
</dbReference>
<dbReference type="Proteomes" id="UP000059680">
    <property type="component" value="Chromosome 8"/>
</dbReference>
<name>A0A0P0XD17_ORYSJ</name>
<reference evidence="1 2" key="2">
    <citation type="journal article" date="2013" name="Plant Cell Physiol.">
        <title>Rice Annotation Project Database (RAP-DB): an integrative and interactive database for rice genomics.</title>
        <authorList>
            <person name="Sakai H."/>
            <person name="Lee S.S."/>
            <person name="Tanaka T."/>
            <person name="Numa H."/>
            <person name="Kim J."/>
            <person name="Kawahara Y."/>
            <person name="Wakimoto H."/>
            <person name="Yang C.C."/>
            <person name="Iwamoto M."/>
            <person name="Abe T."/>
            <person name="Yamada Y."/>
            <person name="Muto A."/>
            <person name="Inokuchi H."/>
            <person name="Ikemura T."/>
            <person name="Matsumoto T."/>
            <person name="Sasaki T."/>
            <person name="Itoh T."/>
        </authorList>
    </citation>
    <scope>NUCLEOTIDE SEQUENCE [LARGE SCALE GENOMIC DNA]</scope>
    <source>
        <strain evidence="2">cv. Nipponbare</strain>
    </source>
</reference>
<dbReference type="AlphaFoldDB" id="A0A0P0XD17"/>
<dbReference type="EMBL" id="AP014964">
    <property type="protein sequence ID" value="BAT04309.1"/>
    <property type="molecule type" value="Genomic_DNA"/>
</dbReference>
<dbReference type="InParanoid" id="A0A0P0XD17"/>
<reference evidence="1 2" key="3">
    <citation type="journal article" date="2013" name="Rice">
        <title>Improvement of the Oryza sativa Nipponbare reference genome using next generation sequence and optical map data.</title>
        <authorList>
            <person name="Kawahara Y."/>
            <person name="de la Bastide M."/>
            <person name="Hamilton J.P."/>
            <person name="Kanamori H."/>
            <person name="McCombie W.R."/>
            <person name="Ouyang S."/>
            <person name="Schwartz D.C."/>
            <person name="Tanaka T."/>
            <person name="Wu J."/>
            <person name="Zhou S."/>
            <person name="Childs K.L."/>
            <person name="Davidson R.M."/>
            <person name="Lin H."/>
            <person name="Quesada-Ocampo L."/>
            <person name="Vaillancourt B."/>
            <person name="Sakai H."/>
            <person name="Lee S.S."/>
            <person name="Kim J."/>
            <person name="Numa H."/>
            <person name="Itoh T."/>
            <person name="Buell C.R."/>
            <person name="Matsumoto T."/>
        </authorList>
    </citation>
    <scope>NUCLEOTIDE SEQUENCE [LARGE SCALE GENOMIC DNA]</scope>
    <source>
        <strain evidence="2">cv. Nipponbare</strain>
    </source>
</reference>
<evidence type="ECO:0000313" key="1">
    <source>
        <dbReference type="EMBL" id="BAT04309.1"/>
    </source>
</evidence>
<reference evidence="2" key="1">
    <citation type="journal article" date="2005" name="Nature">
        <title>The map-based sequence of the rice genome.</title>
        <authorList>
            <consortium name="International rice genome sequencing project (IRGSP)"/>
            <person name="Matsumoto T."/>
            <person name="Wu J."/>
            <person name="Kanamori H."/>
            <person name="Katayose Y."/>
            <person name="Fujisawa M."/>
            <person name="Namiki N."/>
            <person name="Mizuno H."/>
            <person name="Yamamoto K."/>
            <person name="Antonio B.A."/>
            <person name="Baba T."/>
            <person name="Sakata K."/>
            <person name="Nagamura Y."/>
            <person name="Aoki H."/>
            <person name="Arikawa K."/>
            <person name="Arita K."/>
            <person name="Bito T."/>
            <person name="Chiden Y."/>
            <person name="Fujitsuka N."/>
            <person name="Fukunaka R."/>
            <person name="Hamada M."/>
            <person name="Harada C."/>
            <person name="Hayashi A."/>
            <person name="Hijishita S."/>
            <person name="Honda M."/>
            <person name="Hosokawa S."/>
            <person name="Ichikawa Y."/>
            <person name="Idonuma A."/>
            <person name="Iijima M."/>
            <person name="Ikeda M."/>
            <person name="Ikeno M."/>
            <person name="Ito K."/>
            <person name="Ito S."/>
            <person name="Ito T."/>
            <person name="Ito Y."/>
            <person name="Ito Y."/>
            <person name="Iwabuchi A."/>
            <person name="Kamiya K."/>
            <person name="Karasawa W."/>
            <person name="Kurita K."/>
            <person name="Katagiri S."/>
            <person name="Kikuta A."/>
            <person name="Kobayashi H."/>
            <person name="Kobayashi N."/>
            <person name="Machita K."/>
            <person name="Maehara T."/>
            <person name="Masukawa M."/>
            <person name="Mizubayashi T."/>
            <person name="Mukai Y."/>
            <person name="Nagasaki H."/>
            <person name="Nagata Y."/>
            <person name="Naito S."/>
            <person name="Nakashima M."/>
            <person name="Nakama Y."/>
            <person name="Nakamichi Y."/>
            <person name="Nakamura M."/>
            <person name="Meguro A."/>
            <person name="Negishi M."/>
            <person name="Ohta I."/>
            <person name="Ohta T."/>
            <person name="Okamoto M."/>
            <person name="Ono N."/>
            <person name="Saji S."/>
            <person name="Sakaguchi M."/>
            <person name="Sakai K."/>
            <person name="Shibata M."/>
            <person name="Shimokawa T."/>
            <person name="Song J."/>
            <person name="Takazaki Y."/>
            <person name="Terasawa K."/>
            <person name="Tsugane M."/>
            <person name="Tsuji K."/>
            <person name="Ueda S."/>
            <person name="Waki K."/>
            <person name="Yamagata H."/>
            <person name="Yamamoto M."/>
            <person name="Yamamoto S."/>
            <person name="Yamane H."/>
            <person name="Yoshiki S."/>
            <person name="Yoshihara R."/>
            <person name="Yukawa K."/>
            <person name="Zhong H."/>
            <person name="Yano M."/>
            <person name="Yuan Q."/>
            <person name="Ouyang S."/>
            <person name="Liu J."/>
            <person name="Jones K.M."/>
            <person name="Gansberger K."/>
            <person name="Moffat K."/>
            <person name="Hill J."/>
            <person name="Bera J."/>
            <person name="Fadrosh D."/>
            <person name="Jin S."/>
            <person name="Johri S."/>
            <person name="Kim M."/>
            <person name="Overton L."/>
            <person name="Reardon M."/>
            <person name="Tsitrin T."/>
            <person name="Vuong H."/>
            <person name="Weaver B."/>
            <person name="Ciecko A."/>
            <person name="Tallon L."/>
            <person name="Jackson J."/>
            <person name="Pai G."/>
            <person name="Aken S.V."/>
            <person name="Utterback T."/>
            <person name="Reidmuller S."/>
            <person name="Feldblyum T."/>
            <person name="Hsiao J."/>
            <person name="Zismann V."/>
            <person name="Iobst S."/>
            <person name="de Vazeille A.R."/>
            <person name="Buell C.R."/>
            <person name="Ying K."/>
            <person name="Li Y."/>
            <person name="Lu T."/>
            <person name="Huang Y."/>
            <person name="Zhao Q."/>
            <person name="Feng Q."/>
            <person name="Zhang L."/>
            <person name="Zhu J."/>
            <person name="Weng Q."/>
            <person name="Mu J."/>
            <person name="Lu Y."/>
            <person name="Fan D."/>
            <person name="Liu Y."/>
            <person name="Guan J."/>
            <person name="Zhang Y."/>
            <person name="Yu S."/>
            <person name="Liu X."/>
            <person name="Zhang Y."/>
            <person name="Hong G."/>
            <person name="Han B."/>
            <person name="Choisne N."/>
            <person name="Demange N."/>
            <person name="Orjeda G."/>
            <person name="Samain S."/>
            <person name="Cattolico L."/>
            <person name="Pelletier E."/>
            <person name="Couloux A."/>
            <person name="Segurens B."/>
            <person name="Wincker P."/>
            <person name="D'Hont A."/>
            <person name="Scarpelli C."/>
            <person name="Weissenbach J."/>
            <person name="Salanoubat M."/>
            <person name="Quetier F."/>
            <person name="Yu Y."/>
            <person name="Kim H.R."/>
            <person name="Rambo T."/>
            <person name="Currie J."/>
            <person name="Collura K."/>
            <person name="Luo M."/>
            <person name="Yang T."/>
            <person name="Ammiraju J.S.S."/>
            <person name="Engler F."/>
            <person name="Soderlund C."/>
            <person name="Wing R.A."/>
            <person name="Palmer L.E."/>
            <person name="de la Bastide M."/>
            <person name="Spiegel L."/>
            <person name="Nascimento L."/>
            <person name="Zutavern T."/>
            <person name="O'Shaughnessy A."/>
            <person name="Dike S."/>
            <person name="Dedhia N."/>
            <person name="Preston R."/>
            <person name="Balija V."/>
            <person name="McCombie W.R."/>
            <person name="Chow T."/>
            <person name="Chen H."/>
            <person name="Chung M."/>
            <person name="Chen C."/>
            <person name="Shaw J."/>
            <person name="Wu H."/>
            <person name="Hsiao K."/>
            <person name="Chao Y."/>
            <person name="Chu M."/>
            <person name="Cheng C."/>
            <person name="Hour A."/>
            <person name="Lee P."/>
            <person name="Lin S."/>
            <person name="Lin Y."/>
            <person name="Liou J."/>
            <person name="Liu S."/>
            <person name="Hsing Y."/>
            <person name="Raghuvanshi S."/>
            <person name="Mohanty A."/>
            <person name="Bharti A.K."/>
            <person name="Gaur A."/>
            <person name="Gupta V."/>
            <person name="Kumar D."/>
            <person name="Ravi V."/>
            <person name="Vij S."/>
            <person name="Kapur A."/>
            <person name="Khurana P."/>
            <person name="Khurana P."/>
            <person name="Khurana J.P."/>
            <person name="Tyagi A.K."/>
            <person name="Gaikwad K."/>
            <person name="Singh A."/>
            <person name="Dalal V."/>
            <person name="Srivastava S."/>
            <person name="Dixit A."/>
            <person name="Pal A.K."/>
            <person name="Ghazi I.A."/>
            <person name="Yadav M."/>
            <person name="Pandit A."/>
            <person name="Bhargava A."/>
            <person name="Sureshbabu K."/>
            <person name="Batra K."/>
            <person name="Sharma T.R."/>
            <person name="Mohapatra T."/>
            <person name="Singh N.K."/>
            <person name="Messing J."/>
            <person name="Nelson A.B."/>
            <person name="Fuks G."/>
            <person name="Kavchok S."/>
            <person name="Keizer G."/>
            <person name="Linton E."/>
            <person name="Llaca V."/>
            <person name="Song R."/>
            <person name="Tanyolac B."/>
            <person name="Young S."/>
            <person name="Ho-Il K."/>
            <person name="Hahn J.H."/>
            <person name="Sangsakoo G."/>
            <person name="Vanavichit A."/>
            <person name="de Mattos Luiz.A.T."/>
            <person name="Zimmer P.D."/>
            <person name="Malone G."/>
            <person name="Dellagostin O."/>
            <person name="de Oliveira A.C."/>
            <person name="Bevan M."/>
            <person name="Bancroft I."/>
            <person name="Minx P."/>
            <person name="Cordum H."/>
            <person name="Wilson R."/>
            <person name="Cheng Z."/>
            <person name="Jin W."/>
            <person name="Jiang J."/>
            <person name="Leong S.A."/>
            <person name="Iwama H."/>
            <person name="Gojobori T."/>
            <person name="Itoh T."/>
            <person name="Niimura Y."/>
            <person name="Fujii Y."/>
            <person name="Habara T."/>
            <person name="Sakai H."/>
            <person name="Sato Y."/>
            <person name="Wilson G."/>
            <person name="Kumar K."/>
            <person name="McCouch S."/>
            <person name="Juretic N."/>
            <person name="Hoen D."/>
            <person name="Wright S."/>
            <person name="Bruskiewich R."/>
            <person name="Bureau T."/>
            <person name="Miyao A."/>
            <person name="Hirochika H."/>
            <person name="Nishikawa T."/>
            <person name="Kadowaki K."/>
            <person name="Sugiura M."/>
            <person name="Burr B."/>
            <person name="Sasaki T."/>
        </authorList>
    </citation>
    <scope>NUCLEOTIDE SEQUENCE [LARGE SCALE GENOMIC DNA]</scope>
    <source>
        <strain evidence="2">cv. Nipponbare</strain>
    </source>
</reference>
<organism evidence="1 2">
    <name type="scientific">Oryza sativa subsp. japonica</name>
    <name type="common">Rice</name>
    <dbReference type="NCBI Taxonomy" id="39947"/>
    <lineage>
        <taxon>Eukaryota</taxon>
        <taxon>Viridiplantae</taxon>
        <taxon>Streptophyta</taxon>
        <taxon>Embryophyta</taxon>
        <taxon>Tracheophyta</taxon>
        <taxon>Spermatophyta</taxon>
        <taxon>Magnoliopsida</taxon>
        <taxon>Liliopsida</taxon>
        <taxon>Poales</taxon>
        <taxon>Poaceae</taxon>
        <taxon>BOP clade</taxon>
        <taxon>Oryzoideae</taxon>
        <taxon>Oryzeae</taxon>
        <taxon>Oryzinae</taxon>
        <taxon>Oryza</taxon>
        <taxon>Oryza sativa</taxon>
    </lineage>
</organism>
<protein>
    <submittedName>
        <fullName evidence="1">Os08g0206650 protein</fullName>
    </submittedName>
</protein>
<gene>
    <name evidence="1" type="ordered locus">Os08g0206650</name>
    <name evidence="1" type="ORF">OSNPB_080206650</name>
</gene>
<sequence>MIHHNKNILMILCCSDHRRSTDINVFNAILERNYTRGDLVIEWIQVHHNHIKCPYAMLIQCLKMMLLVSSCKNTTMYTGVQCFNSTIKLNLPNENL</sequence>
<evidence type="ECO:0000313" key="2">
    <source>
        <dbReference type="Proteomes" id="UP000059680"/>
    </source>
</evidence>
<keyword evidence="2" id="KW-1185">Reference proteome</keyword>
<dbReference type="PaxDb" id="39947-A0A0P0XD17"/>
<accession>A0A0P0XD17</accession>
<proteinExistence type="predicted"/>